<keyword evidence="3" id="KW-1185">Reference proteome</keyword>
<evidence type="ECO:0000313" key="3">
    <source>
        <dbReference type="Proteomes" id="UP001058003"/>
    </source>
</evidence>
<dbReference type="KEGG" id="daur:Daura_36255"/>
<dbReference type="AlphaFoldDB" id="A0A9Q9IAB7"/>
<dbReference type="Proteomes" id="UP001058003">
    <property type="component" value="Chromosome"/>
</dbReference>
<dbReference type="RefSeq" id="WP_156089457.1">
    <property type="nucleotide sequence ID" value="NZ_CP073767.1"/>
</dbReference>
<keyword evidence="1" id="KW-1133">Transmembrane helix</keyword>
<reference evidence="2" key="1">
    <citation type="submission" date="2021-04" db="EMBL/GenBank/DDBJ databases">
        <title>Dactylosporangium aurantiacum NRRL B-8018 full assembly.</title>
        <authorList>
            <person name="Hartkoorn R.C."/>
            <person name="Beaudoing E."/>
            <person name="Hot D."/>
        </authorList>
    </citation>
    <scope>NUCLEOTIDE SEQUENCE</scope>
    <source>
        <strain evidence="2">NRRL B-8018</strain>
    </source>
</reference>
<keyword evidence="1" id="KW-0472">Membrane</keyword>
<feature type="transmembrane region" description="Helical" evidence="1">
    <location>
        <begin position="62"/>
        <end position="84"/>
    </location>
</feature>
<evidence type="ECO:0000313" key="2">
    <source>
        <dbReference type="EMBL" id="UWZ52111.1"/>
    </source>
</evidence>
<feature type="transmembrane region" description="Helical" evidence="1">
    <location>
        <begin position="22"/>
        <end position="42"/>
    </location>
</feature>
<dbReference type="EMBL" id="CP073767">
    <property type="protein sequence ID" value="UWZ52111.1"/>
    <property type="molecule type" value="Genomic_DNA"/>
</dbReference>
<keyword evidence="1" id="KW-0812">Transmembrane</keyword>
<accession>A0A9Q9IAB7</accession>
<gene>
    <name evidence="2" type="ORF">Daura_36255</name>
</gene>
<feature type="transmembrane region" description="Helical" evidence="1">
    <location>
        <begin position="96"/>
        <end position="116"/>
    </location>
</feature>
<name>A0A9Q9IAB7_9ACTN</name>
<sequence length="163" mass="17738">MKVSWDVKSCDLPLPSRSILDGSAHAAPVALNVLGFAGLRIVRVRVPLTAEQTRRLRPVHLFVVGAVALRVAMLVLVLACIALGVTGRAGVLHEFLPVVFALAATNAVYQVALMLASPRVYPRVPFDLFAKHGWSGRIEMRDVDPDTAEEWRRLSAGAVQVHE</sequence>
<organism evidence="2 3">
    <name type="scientific">Dactylosporangium aurantiacum</name>
    <dbReference type="NCBI Taxonomy" id="35754"/>
    <lineage>
        <taxon>Bacteria</taxon>
        <taxon>Bacillati</taxon>
        <taxon>Actinomycetota</taxon>
        <taxon>Actinomycetes</taxon>
        <taxon>Micromonosporales</taxon>
        <taxon>Micromonosporaceae</taxon>
        <taxon>Dactylosporangium</taxon>
    </lineage>
</organism>
<proteinExistence type="predicted"/>
<protein>
    <submittedName>
        <fullName evidence="2">Uncharacterized protein</fullName>
    </submittedName>
</protein>
<evidence type="ECO:0000256" key="1">
    <source>
        <dbReference type="SAM" id="Phobius"/>
    </source>
</evidence>